<dbReference type="InterPro" id="IPR003661">
    <property type="entry name" value="HisK_dim/P_dom"/>
</dbReference>
<dbReference type="Gene3D" id="1.10.287.130">
    <property type="match status" value="1"/>
</dbReference>
<evidence type="ECO:0000313" key="9">
    <source>
        <dbReference type="EMBL" id="ROH88085.1"/>
    </source>
</evidence>
<keyword evidence="4" id="KW-0808">Transferase</keyword>
<dbReference type="PANTHER" id="PTHR45453">
    <property type="entry name" value="PHOSPHATE REGULON SENSOR PROTEIN PHOR"/>
    <property type="match status" value="1"/>
</dbReference>
<feature type="domain" description="Histidine kinase" evidence="8">
    <location>
        <begin position="425"/>
        <end position="629"/>
    </location>
</feature>
<evidence type="ECO:0000256" key="4">
    <source>
        <dbReference type="ARBA" id="ARBA00022679"/>
    </source>
</evidence>
<evidence type="ECO:0000256" key="3">
    <source>
        <dbReference type="ARBA" id="ARBA00022553"/>
    </source>
</evidence>
<dbReference type="InterPro" id="IPR005467">
    <property type="entry name" value="His_kinase_dom"/>
</dbReference>
<dbReference type="Pfam" id="PF02518">
    <property type="entry name" value="HATPase_c"/>
    <property type="match status" value="1"/>
</dbReference>
<keyword evidence="7" id="KW-1133">Transmembrane helix</keyword>
<evidence type="ECO:0000256" key="5">
    <source>
        <dbReference type="ARBA" id="ARBA00022777"/>
    </source>
</evidence>
<dbReference type="Proteomes" id="UP000275137">
    <property type="component" value="Unassembled WGS sequence"/>
</dbReference>
<keyword evidence="10" id="KW-1185">Reference proteome</keyword>
<keyword evidence="7" id="KW-0812">Transmembrane</keyword>
<dbReference type="Pfam" id="PF07696">
    <property type="entry name" value="7TMR-DISMED2"/>
    <property type="match status" value="1"/>
</dbReference>
<feature type="transmembrane region" description="Helical" evidence="7">
    <location>
        <begin position="215"/>
        <end position="236"/>
    </location>
</feature>
<evidence type="ECO:0000256" key="1">
    <source>
        <dbReference type="ARBA" id="ARBA00000085"/>
    </source>
</evidence>
<feature type="transmembrane region" description="Helical" evidence="7">
    <location>
        <begin position="248"/>
        <end position="268"/>
    </location>
</feature>
<dbReference type="InterPro" id="IPR011622">
    <property type="entry name" value="7TMR_DISM_rcpt_extracell_dom2"/>
</dbReference>
<dbReference type="EMBL" id="RJVP01000001">
    <property type="protein sequence ID" value="ROH88085.1"/>
    <property type="molecule type" value="Genomic_DNA"/>
</dbReference>
<evidence type="ECO:0000256" key="2">
    <source>
        <dbReference type="ARBA" id="ARBA00012438"/>
    </source>
</evidence>
<dbReference type="GO" id="GO:0004721">
    <property type="term" value="F:phosphoprotein phosphatase activity"/>
    <property type="evidence" value="ECO:0007669"/>
    <property type="project" value="TreeGrafter"/>
</dbReference>
<sequence length="629" mass="70153">MRLPSLPDQQPVKSRYSQLAWLFVWCFLMMTVAGAVQAMENHIVSMSSLEDPKGSFTIEDVAGQTFKPEGRLVSKGYSPSVYWLKVVVKPTVPDQLLILRIRPTFLDEVRLYTPARDSSGWLIQTSGDRTPFLERPAVSTLSLNFKISPAEETTYFLRVATTSSVVVYAEALTENQSGQKSTLMNLAHLFLMSLIFAVSLWALKEFMVRREAVYLAFFFTQIFLIAYNLALSGYLAVLIPHSNLSDRLSSIIFVTTASVGVVMHYLFLKAFRVRAFVLRALELIMFMAIPLNILLLMGNYKLALTINVLDITFLAVLYMLIPLTLRASAPPGRAVATVVYLLLGSTLFVSTTPYLGWFGSHTEMIFFGAPIQAFISACVFFAALVLRSRALVKKAAAAHIDLQLSQQALKLERWLAEERKQLMDMLTHELKTPIAITRLTVDGVSMDDSKRGRINRALQSINGIIERCSLSNQMEQDVIKVSSSDLDLTMLVRGLVDQSSAPERFEVDANEALKVNSDRQLLSIVISNLLDNAVKYSRPQSSISVQAQPQLLDGKKMVFLHVINEPGPAGLPDADQMFERYYRNQAARDVTGSGLGLYLVKGLCEKLNIHIAYACISGKVRFTLHIPVV</sequence>
<keyword evidence="6" id="KW-0902">Two-component regulatory system</keyword>
<dbReference type="CDD" id="cd00075">
    <property type="entry name" value="HATPase"/>
    <property type="match status" value="1"/>
</dbReference>
<dbReference type="AlphaFoldDB" id="A0A3N0V5Z1"/>
<evidence type="ECO:0000256" key="7">
    <source>
        <dbReference type="SAM" id="Phobius"/>
    </source>
</evidence>
<evidence type="ECO:0000256" key="6">
    <source>
        <dbReference type="ARBA" id="ARBA00023012"/>
    </source>
</evidence>
<keyword evidence="7" id="KW-0472">Membrane</keyword>
<comment type="caution">
    <text evidence="9">The sequence shown here is derived from an EMBL/GenBank/DDBJ whole genome shotgun (WGS) entry which is preliminary data.</text>
</comment>
<proteinExistence type="predicted"/>
<dbReference type="GO" id="GO:0005886">
    <property type="term" value="C:plasma membrane"/>
    <property type="evidence" value="ECO:0007669"/>
    <property type="project" value="TreeGrafter"/>
</dbReference>
<evidence type="ECO:0000259" key="8">
    <source>
        <dbReference type="PROSITE" id="PS50109"/>
    </source>
</evidence>
<dbReference type="Gene3D" id="2.60.40.2380">
    <property type="match status" value="1"/>
</dbReference>
<dbReference type="EC" id="2.7.13.3" evidence="2"/>
<feature type="transmembrane region" description="Helical" evidence="7">
    <location>
        <begin position="337"/>
        <end position="358"/>
    </location>
</feature>
<dbReference type="CDD" id="cd00082">
    <property type="entry name" value="HisKA"/>
    <property type="match status" value="1"/>
</dbReference>
<organism evidence="9 10">
    <name type="scientific">Pseudomethylobacillus aquaticus</name>
    <dbReference type="NCBI Taxonomy" id="2676064"/>
    <lineage>
        <taxon>Bacteria</taxon>
        <taxon>Pseudomonadati</taxon>
        <taxon>Pseudomonadota</taxon>
        <taxon>Betaproteobacteria</taxon>
        <taxon>Nitrosomonadales</taxon>
        <taxon>Methylophilaceae</taxon>
        <taxon>Pseudomethylobacillus</taxon>
    </lineage>
</organism>
<dbReference type="InterPro" id="IPR003594">
    <property type="entry name" value="HATPase_dom"/>
</dbReference>
<feature type="transmembrane region" description="Helical" evidence="7">
    <location>
        <begin position="304"/>
        <end position="325"/>
    </location>
</feature>
<feature type="transmembrane region" description="Helical" evidence="7">
    <location>
        <begin position="280"/>
        <end position="298"/>
    </location>
</feature>
<evidence type="ECO:0000313" key="10">
    <source>
        <dbReference type="Proteomes" id="UP000275137"/>
    </source>
</evidence>
<reference evidence="9 10" key="1">
    <citation type="submission" date="2018-10" db="EMBL/GenBank/DDBJ databases">
        <authorList>
            <person name="Chen W.-M."/>
        </authorList>
    </citation>
    <scope>NUCLEOTIDE SEQUENCE [LARGE SCALE GENOMIC DNA]</scope>
    <source>
        <strain evidence="9 10">H-5</strain>
    </source>
</reference>
<dbReference type="PANTHER" id="PTHR45453:SF1">
    <property type="entry name" value="PHOSPHATE REGULON SENSOR PROTEIN PHOR"/>
    <property type="match status" value="1"/>
</dbReference>
<keyword evidence="5" id="KW-0418">Kinase</keyword>
<dbReference type="SMART" id="SM00387">
    <property type="entry name" value="HATPase_c"/>
    <property type="match status" value="1"/>
</dbReference>
<dbReference type="Gene3D" id="3.30.565.10">
    <property type="entry name" value="Histidine kinase-like ATPase, C-terminal domain"/>
    <property type="match status" value="1"/>
</dbReference>
<dbReference type="InterPro" id="IPR050351">
    <property type="entry name" value="BphY/WalK/GraS-like"/>
</dbReference>
<gene>
    <name evidence="9" type="ORF">ED236_00965</name>
</gene>
<dbReference type="SUPFAM" id="SSF55874">
    <property type="entry name" value="ATPase domain of HSP90 chaperone/DNA topoisomerase II/histidine kinase"/>
    <property type="match status" value="1"/>
</dbReference>
<dbReference type="GO" id="GO:0000155">
    <property type="term" value="F:phosphorelay sensor kinase activity"/>
    <property type="evidence" value="ECO:0007669"/>
    <property type="project" value="InterPro"/>
</dbReference>
<accession>A0A3N0V5Z1</accession>
<feature type="transmembrane region" description="Helical" evidence="7">
    <location>
        <begin position="364"/>
        <end position="386"/>
    </location>
</feature>
<feature type="transmembrane region" description="Helical" evidence="7">
    <location>
        <begin position="183"/>
        <end position="203"/>
    </location>
</feature>
<comment type="catalytic activity">
    <reaction evidence="1">
        <text>ATP + protein L-histidine = ADP + protein N-phospho-L-histidine.</text>
        <dbReference type="EC" id="2.7.13.3"/>
    </reaction>
</comment>
<dbReference type="InterPro" id="IPR036890">
    <property type="entry name" value="HATPase_C_sf"/>
</dbReference>
<keyword evidence="3" id="KW-0597">Phosphoprotein</keyword>
<feature type="transmembrane region" description="Helical" evidence="7">
    <location>
        <begin position="20"/>
        <end position="39"/>
    </location>
</feature>
<name>A0A3N0V5Z1_9PROT</name>
<dbReference type="PROSITE" id="PS50109">
    <property type="entry name" value="HIS_KIN"/>
    <property type="match status" value="1"/>
</dbReference>
<protein>
    <recommendedName>
        <fullName evidence="2">histidine kinase</fullName>
        <ecNumber evidence="2">2.7.13.3</ecNumber>
    </recommendedName>
</protein>
<dbReference type="GO" id="GO:0016036">
    <property type="term" value="P:cellular response to phosphate starvation"/>
    <property type="evidence" value="ECO:0007669"/>
    <property type="project" value="TreeGrafter"/>
</dbReference>